<evidence type="ECO:0000313" key="3">
    <source>
        <dbReference type="EMBL" id="KXU37836.1"/>
    </source>
</evidence>
<reference evidence="3 4" key="1">
    <citation type="submission" date="2016-02" db="EMBL/GenBank/DDBJ databases">
        <authorList>
            <person name="Wen L."/>
            <person name="He K."/>
            <person name="Yang H."/>
        </authorList>
    </citation>
    <scope>NUCLEOTIDE SEQUENCE [LARGE SCALE GENOMIC DNA]</scope>
    <source>
        <strain evidence="3 4">CV41</strain>
    </source>
</reference>
<keyword evidence="4" id="KW-1185">Reference proteome</keyword>
<gene>
    <name evidence="3" type="ORF">AXK12_01370</name>
</gene>
<sequence>MSLKLYTYAKCSTCRNAVKWLRERGIVFTEHAIRETAPSPAELRTMLAAYGGPSELRRIFNTSGMDYRAQGLAQKLPEMSVDEALALLGQNGNLVKRPFLIGEHEGRCVALVGFRQAEWAAQLSA</sequence>
<comment type="caution">
    <text evidence="3">The sequence shown here is derived from an EMBL/GenBank/DDBJ whole genome shotgun (WGS) entry which is preliminary data.</text>
</comment>
<comment type="similarity">
    <text evidence="1 2">Belongs to the ArsC family.</text>
</comment>
<dbReference type="InterPro" id="IPR036249">
    <property type="entry name" value="Thioredoxin-like_sf"/>
</dbReference>
<dbReference type="EMBL" id="LSZP01000004">
    <property type="protein sequence ID" value="KXU37836.1"/>
    <property type="molecule type" value="Genomic_DNA"/>
</dbReference>
<dbReference type="Proteomes" id="UP000071392">
    <property type="component" value="Unassembled WGS sequence"/>
</dbReference>
<dbReference type="NCBIfam" id="TIGR01617">
    <property type="entry name" value="arsC_related"/>
    <property type="match status" value="1"/>
</dbReference>
<proteinExistence type="inferred from homology"/>
<evidence type="ECO:0000256" key="1">
    <source>
        <dbReference type="ARBA" id="ARBA00007198"/>
    </source>
</evidence>
<evidence type="ECO:0000256" key="2">
    <source>
        <dbReference type="PROSITE-ProRule" id="PRU01282"/>
    </source>
</evidence>
<evidence type="ECO:0000313" key="4">
    <source>
        <dbReference type="Proteomes" id="UP000071392"/>
    </source>
</evidence>
<accession>A0A139STD8</accession>
<dbReference type="SUPFAM" id="SSF52833">
    <property type="entry name" value="Thioredoxin-like"/>
    <property type="match status" value="1"/>
</dbReference>
<protein>
    <submittedName>
        <fullName evidence="3">ArsC family transcriptional regulator</fullName>
    </submittedName>
</protein>
<dbReference type="STRING" id="1548208.AXK12_01370"/>
<organism evidence="3 4">
    <name type="scientific">Cephaloticoccus capnophilus</name>
    <dbReference type="NCBI Taxonomy" id="1548208"/>
    <lineage>
        <taxon>Bacteria</taxon>
        <taxon>Pseudomonadati</taxon>
        <taxon>Verrucomicrobiota</taxon>
        <taxon>Opitutia</taxon>
        <taxon>Opitutales</taxon>
        <taxon>Opitutaceae</taxon>
        <taxon>Cephaloticoccus</taxon>
    </lineage>
</organism>
<dbReference type="AlphaFoldDB" id="A0A139STD8"/>
<dbReference type="Gene3D" id="3.40.30.10">
    <property type="entry name" value="Glutaredoxin"/>
    <property type="match status" value="1"/>
</dbReference>
<dbReference type="PANTHER" id="PTHR30041">
    <property type="entry name" value="ARSENATE REDUCTASE"/>
    <property type="match status" value="1"/>
</dbReference>
<dbReference type="Pfam" id="PF03960">
    <property type="entry name" value="ArsC"/>
    <property type="match status" value="1"/>
</dbReference>
<dbReference type="PROSITE" id="PS51353">
    <property type="entry name" value="ARSC"/>
    <property type="match status" value="1"/>
</dbReference>
<dbReference type="OrthoDB" id="9794155at2"/>
<name>A0A139STD8_9BACT</name>
<dbReference type="InterPro" id="IPR006504">
    <property type="entry name" value="Tscrpt_reg_Spx/MgsR"/>
</dbReference>
<dbReference type="PANTHER" id="PTHR30041:SF8">
    <property type="entry name" value="PROTEIN YFFB"/>
    <property type="match status" value="1"/>
</dbReference>
<dbReference type="InterPro" id="IPR006660">
    <property type="entry name" value="Arsenate_reductase-like"/>
</dbReference>
<dbReference type="RefSeq" id="WP_068710861.1">
    <property type="nucleotide sequence ID" value="NZ_LSZP01000004.1"/>
</dbReference>